<dbReference type="AlphaFoldDB" id="A0A6C1E5B5"/>
<dbReference type="CDD" id="cd03144">
    <property type="entry name" value="GATase1_ScBLP_like"/>
    <property type="match status" value="1"/>
</dbReference>
<sequence length="690" mass="75968">MNVLVYNGPGTTPGSVKHAVESLRDFLEPYYAVSTVNVKVLQTEPWMTKTSAVVFPGGADLPYVQACQPIIPRLKHFVSQQGGVFIGFCAGGYFGTSRVEFAQGDPTMEVSGSRDLRFFPGTGRGPAYSGFQYNSEAGARAVGLTLPDGSHFSTYFNGGSVFVDADKFDNVEVLATYTDHPDVPSSDSGDGQSERPAAVVLCNVGKGKVLLTGPHPEFNVRFMKKSTDKHFLEAVVEKLQAQENDRLKFMRTILTKTGLNCNNDFDYVRAPNLTPLFIASAPGKRNFLEEMESNLVHHGAHENDVEQYSELSAESDSFHFYKGYISSYDAASTSLLHKEPDEVSKTLIFPGENEDVPPSRYTPNFDMSEYFRHLNSQNTLGTLLLYGEVITSTSTVLNSNKSLLNSVPENTLLHVGTIQVSGRGRGGNTWINPKGVCASTAVVTMPLQSPVTNRNISVVFVQYLSMLAYCKAILSYAPGFSDIPVRIKWPNDLYALSPNYYKRKGLKLVNTGFDHTKLPLGDVEPAYLKISGLLVNTHFINNKYTLLVGCGINLTSDGPTTSLQSWIDILNEERQQFNLDLLPAIKAEKLQALYMNNLEVILKQFINYGAAEILPSYYDLWLHSNQIVTLPDHGNTQAMITGITEDYGLLIANELVSGSSTQFSGNVYNLQPDGNTFDIFKSLIAKKVQA</sequence>
<name>A0A6C1E5B5_SACPS</name>
<dbReference type="PANTHER" id="PTHR12835">
    <property type="entry name" value="BIOTIN PROTEIN LIGASE"/>
    <property type="match status" value="1"/>
</dbReference>
<evidence type="ECO:0000259" key="1">
    <source>
        <dbReference type="PROSITE" id="PS51733"/>
    </source>
</evidence>
<dbReference type="InterPro" id="IPR019197">
    <property type="entry name" value="Biotin-prot_ligase_N"/>
</dbReference>
<dbReference type="PROSITE" id="PS51733">
    <property type="entry name" value="BPL_LPL_CATALYTIC"/>
    <property type="match status" value="1"/>
</dbReference>
<accession>A0A6C1E5B5</accession>
<dbReference type="SUPFAM" id="SSF52317">
    <property type="entry name" value="Class I glutamine amidotransferase-like"/>
    <property type="match status" value="1"/>
</dbReference>
<reference evidence="2 3" key="1">
    <citation type="journal article" date="2019" name="BMC Genomics">
        <title>Chromosome level assembly and comparative genome analysis confirm lager-brewing yeasts originated from a single hybridization.</title>
        <authorList>
            <person name="Salazar A.N."/>
            <person name="Gorter de Vries A.R."/>
            <person name="van den Broek M."/>
            <person name="Brouwers N."/>
            <person name="de la Torre Cortes P."/>
            <person name="Kuijpers N.G.A."/>
            <person name="Daran J.G."/>
            <person name="Abeel T."/>
        </authorList>
    </citation>
    <scope>NUCLEOTIDE SEQUENCE [LARGE SCALE GENOMIC DNA]</scope>
    <source>
        <strain evidence="2 3">CBS 1483</strain>
    </source>
</reference>
<gene>
    <name evidence="2" type="primary">BPL1_2</name>
    <name evidence="2" type="ORF">GRS66_006564</name>
</gene>
<organism evidence="2 3">
    <name type="scientific">Saccharomyces pastorianus</name>
    <name type="common">Lager yeast</name>
    <name type="synonym">Saccharomyces cerevisiae x Saccharomyces eubayanus</name>
    <dbReference type="NCBI Taxonomy" id="27292"/>
    <lineage>
        <taxon>Eukaryota</taxon>
        <taxon>Fungi</taxon>
        <taxon>Dikarya</taxon>
        <taxon>Ascomycota</taxon>
        <taxon>Saccharomycotina</taxon>
        <taxon>Saccharomycetes</taxon>
        <taxon>Saccharomycetales</taxon>
        <taxon>Saccharomycetaceae</taxon>
        <taxon>Saccharomyces</taxon>
    </lineage>
</organism>
<dbReference type="InterPro" id="IPR029062">
    <property type="entry name" value="Class_I_gatase-like"/>
</dbReference>
<dbReference type="SUPFAM" id="SSF55681">
    <property type="entry name" value="Class II aaRS and biotin synthetases"/>
    <property type="match status" value="1"/>
</dbReference>
<dbReference type="InterPro" id="IPR004143">
    <property type="entry name" value="BPL_LPL_catalytic"/>
</dbReference>
<dbReference type="GO" id="GO:0005737">
    <property type="term" value="C:cytoplasm"/>
    <property type="evidence" value="ECO:0007669"/>
    <property type="project" value="TreeGrafter"/>
</dbReference>
<dbReference type="Gene3D" id="3.40.50.880">
    <property type="match status" value="1"/>
</dbReference>
<keyword evidence="3" id="KW-1185">Reference proteome</keyword>
<dbReference type="PANTHER" id="PTHR12835:SF5">
    <property type="entry name" value="BIOTIN--PROTEIN LIGASE"/>
    <property type="match status" value="1"/>
</dbReference>
<dbReference type="GO" id="GO:0004077">
    <property type="term" value="F:biotin--[biotin carboxyl-carrier protein] ligase activity"/>
    <property type="evidence" value="ECO:0007669"/>
    <property type="project" value="TreeGrafter"/>
</dbReference>
<protein>
    <submittedName>
        <fullName evidence="2">Biotin holocarboxylase synthetase</fullName>
    </submittedName>
</protein>
<dbReference type="OrthoDB" id="10250105at2759"/>
<dbReference type="Proteomes" id="UP000501346">
    <property type="component" value="Chromosome SeIV-SeII"/>
</dbReference>
<evidence type="ECO:0000313" key="2">
    <source>
        <dbReference type="EMBL" id="QID84073.1"/>
    </source>
</evidence>
<dbReference type="Gene3D" id="3.30.930.10">
    <property type="entry name" value="Bira Bifunctional Protein, Domain 2"/>
    <property type="match status" value="1"/>
</dbReference>
<dbReference type="EMBL" id="CP049001">
    <property type="protein sequence ID" value="QID84073.1"/>
    <property type="molecule type" value="Genomic_DNA"/>
</dbReference>
<proteinExistence type="predicted"/>
<feature type="domain" description="BPL/LPL catalytic" evidence="1">
    <location>
        <begin position="374"/>
        <end position="606"/>
    </location>
</feature>
<dbReference type="InterPro" id="IPR045864">
    <property type="entry name" value="aa-tRNA-synth_II/BPL/LPL"/>
</dbReference>
<dbReference type="Pfam" id="PF03099">
    <property type="entry name" value="BPL_LplA_LipB"/>
    <property type="match status" value="1"/>
</dbReference>
<dbReference type="Pfam" id="PF09825">
    <property type="entry name" value="BPL_N"/>
    <property type="match status" value="1"/>
</dbReference>
<evidence type="ECO:0000313" key="3">
    <source>
        <dbReference type="Proteomes" id="UP000501346"/>
    </source>
</evidence>